<dbReference type="PROSITE" id="PS50977">
    <property type="entry name" value="HTH_TETR_2"/>
    <property type="match status" value="1"/>
</dbReference>
<accession>A0ABS0CEK4</accession>
<sequence length="174" mass="19225">MLDAATVLFVDRGLHRTTMDMVSSRAGLSREAVQQLYPIKRLLIADVTESLCRKAVDRIRRHQSRGLDHLITTLSTWAYIGTTRPGWVRLCNEFASIDQPYAFDTNERRERLRGALSQSLTNATNCASSRADAIADFLLTVGIGLAAQKADGADLQLAAIRRQVGFVVRGVHDA</sequence>
<protein>
    <submittedName>
        <fullName evidence="4">TetR/AcrR family transcriptional regulator</fullName>
    </submittedName>
</protein>
<name>A0ABS0CEK4_9NOCA</name>
<dbReference type="EMBL" id="JADLRE010000025">
    <property type="protein sequence ID" value="MBF6228777.1"/>
    <property type="molecule type" value="Genomic_DNA"/>
</dbReference>
<feature type="domain" description="HTH tetR-type" evidence="3">
    <location>
        <begin position="1"/>
        <end position="55"/>
    </location>
</feature>
<evidence type="ECO:0000256" key="1">
    <source>
        <dbReference type="ARBA" id="ARBA00023125"/>
    </source>
</evidence>
<evidence type="ECO:0000313" key="5">
    <source>
        <dbReference type="Proteomes" id="UP000807309"/>
    </source>
</evidence>
<comment type="caution">
    <text evidence="4">The sequence shown here is derived from an EMBL/GenBank/DDBJ whole genome shotgun (WGS) entry which is preliminary data.</text>
</comment>
<keyword evidence="1 2" id="KW-0238">DNA-binding</keyword>
<dbReference type="SUPFAM" id="SSF46689">
    <property type="entry name" value="Homeodomain-like"/>
    <property type="match status" value="1"/>
</dbReference>
<proteinExistence type="predicted"/>
<reference evidence="4 5" key="1">
    <citation type="submission" date="2020-10" db="EMBL/GenBank/DDBJ databases">
        <title>Identification of Nocardia species via Next-generation sequencing and recognition of intraspecies genetic diversity.</title>
        <authorList>
            <person name="Li P."/>
            <person name="Li P."/>
            <person name="Lu B."/>
        </authorList>
    </citation>
    <scope>NUCLEOTIDE SEQUENCE [LARGE SCALE GENOMIC DNA]</scope>
    <source>
        <strain evidence="4 5">N-11</strain>
    </source>
</reference>
<dbReference type="Gene3D" id="1.10.357.10">
    <property type="entry name" value="Tetracycline Repressor, domain 2"/>
    <property type="match status" value="1"/>
</dbReference>
<evidence type="ECO:0000259" key="3">
    <source>
        <dbReference type="PROSITE" id="PS50977"/>
    </source>
</evidence>
<gene>
    <name evidence="4" type="ORF">IU470_27210</name>
</gene>
<dbReference type="Pfam" id="PF00440">
    <property type="entry name" value="TetR_N"/>
    <property type="match status" value="1"/>
</dbReference>
<dbReference type="InterPro" id="IPR001647">
    <property type="entry name" value="HTH_TetR"/>
</dbReference>
<organism evidence="4 5">
    <name type="scientific">Nocardia abscessus</name>
    <dbReference type="NCBI Taxonomy" id="120957"/>
    <lineage>
        <taxon>Bacteria</taxon>
        <taxon>Bacillati</taxon>
        <taxon>Actinomycetota</taxon>
        <taxon>Actinomycetes</taxon>
        <taxon>Mycobacteriales</taxon>
        <taxon>Nocardiaceae</taxon>
        <taxon>Nocardia</taxon>
    </lineage>
</organism>
<dbReference type="InterPro" id="IPR009057">
    <property type="entry name" value="Homeodomain-like_sf"/>
</dbReference>
<feature type="DNA-binding region" description="H-T-H motif" evidence="2">
    <location>
        <begin position="18"/>
        <end position="37"/>
    </location>
</feature>
<evidence type="ECO:0000313" key="4">
    <source>
        <dbReference type="EMBL" id="MBF6228777.1"/>
    </source>
</evidence>
<dbReference type="RefSeq" id="WP_195035654.1">
    <property type="nucleotide sequence ID" value="NZ_JADLRE010000025.1"/>
</dbReference>
<keyword evidence="5" id="KW-1185">Reference proteome</keyword>
<dbReference type="Proteomes" id="UP000807309">
    <property type="component" value="Unassembled WGS sequence"/>
</dbReference>
<evidence type="ECO:0000256" key="2">
    <source>
        <dbReference type="PROSITE-ProRule" id="PRU00335"/>
    </source>
</evidence>